<accession>X1MK36</accession>
<evidence type="ECO:0000313" key="1">
    <source>
        <dbReference type="EMBL" id="GAI06749.1"/>
    </source>
</evidence>
<sequence>SVIAYYTDQILKQLKIGGAFASFYPVVKRYVVSYQLIKQNLDSIA</sequence>
<reference evidence="1" key="1">
    <citation type="journal article" date="2014" name="Front. Microbiol.">
        <title>High frequency of phylogenetically diverse reductive dehalogenase-homologous genes in deep subseafloor sedimentary metagenomes.</title>
        <authorList>
            <person name="Kawai M."/>
            <person name="Futagami T."/>
            <person name="Toyoda A."/>
            <person name="Takaki Y."/>
            <person name="Nishi S."/>
            <person name="Hori S."/>
            <person name="Arai W."/>
            <person name="Tsubouchi T."/>
            <person name="Morono Y."/>
            <person name="Uchiyama I."/>
            <person name="Ito T."/>
            <person name="Fujiyama A."/>
            <person name="Inagaki F."/>
            <person name="Takami H."/>
        </authorList>
    </citation>
    <scope>NUCLEOTIDE SEQUENCE</scope>
    <source>
        <strain evidence="1">Expedition CK06-06</strain>
    </source>
</reference>
<proteinExistence type="predicted"/>
<dbReference type="AlphaFoldDB" id="X1MK36"/>
<name>X1MK36_9ZZZZ</name>
<protein>
    <submittedName>
        <fullName evidence="1">Uncharacterized protein</fullName>
    </submittedName>
</protein>
<gene>
    <name evidence="1" type="ORF">S06H3_10305</name>
</gene>
<dbReference type="EMBL" id="BARV01004749">
    <property type="protein sequence ID" value="GAI06749.1"/>
    <property type="molecule type" value="Genomic_DNA"/>
</dbReference>
<comment type="caution">
    <text evidence="1">The sequence shown here is derived from an EMBL/GenBank/DDBJ whole genome shotgun (WGS) entry which is preliminary data.</text>
</comment>
<feature type="non-terminal residue" evidence="1">
    <location>
        <position position="1"/>
    </location>
</feature>
<organism evidence="1">
    <name type="scientific">marine sediment metagenome</name>
    <dbReference type="NCBI Taxonomy" id="412755"/>
    <lineage>
        <taxon>unclassified sequences</taxon>
        <taxon>metagenomes</taxon>
        <taxon>ecological metagenomes</taxon>
    </lineage>
</organism>